<dbReference type="Proteomes" id="UP001153678">
    <property type="component" value="Unassembled WGS sequence"/>
</dbReference>
<organism evidence="1 2">
    <name type="scientific">Funneliformis geosporum</name>
    <dbReference type="NCBI Taxonomy" id="1117311"/>
    <lineage>
        <taxon>Eukaryota</taxon>
        <taxon>Fungi</taxon>
        <taxon>Fungi incertae sedis</taxon>
        <taxon>Mucoromycota</taxon>
        <taxon>Glomeromycotina</taxon>
        <taxon>Glomeromycetes</taxon>
        <taxon>Glomerales</taxon>
        <taxon>Glomeraceae</taxon>
        <taxon>Funneliformis</taxon>
    </lineage>
</organism>
<name>A0A9W4T9X2_9GLOM</name>
<reference evidence="1" key="1">
    <citation type="submission" date="2022-08" db="EMBL/GenBank/DDBJ databases">
        <authorList>
            <person name="Kallberg Y."/>
            <person name="Tangrot J."/>
            <person name="Rosling A."/>
        </authorList>
    </citation>
    <scope>NUCLEOTIDE SEQUENCE</scope>
    <source>
        <strain evidence="1">Wild A</strain>
    </source>
</reference>
<sequence length="51" mass="6052">ILDFEILDSTPSEQISLAYRKKIFPYEYIDSHDQFKETELPPIHEFHSILG</sequence>
<protein>
    <submittedName>
        <fullName evidence="1">852_t:CDS:1</fullName>
    </submittedName>
</protein>
<comment type="caution">
    <text evidence="1">The sequence shown here is derived from an EMBL/GenBank/DDBJ whole genome shotgun (WGS) entry which is preliminary data.</text>
</comment>
<proteinExistence type="predicted"/>
<evidence type="ECO:0000313" key="2">
    <source>
        <dbReference type="Proteomes" id="UP001153678"/>
    </source>
</evidence>
<feature type="non-terminal residue" evidence="1">
    <location>
        <position position="1"/>
    </location>
</feature>
<dbReference type="EMBL" id="CAMKVN010018305">
    <property type="protein sequence ID" value="CAI2198312.1"/>
    <property type="molecule type" value="Genomic_DNA"/>
</dbReference>
<evidence type="ECO:0000313" key="1">
    <source>
        <dbReference type="EMBL" id="CAI2198312.1"/>
    </source>
</evidence>
<gene>
    <name evidence="1" type="ORF">FWILDA_LOCUS18510</name>
</gene>
<feature type="non-terminal residue" evidence="1">
    <location>
        <position position="51"/>
    </location>
</feature>
<accession>A0A9W4T9X2</accession>
<dbReference type="AlphaFoldDB" id="A0A9W4T9X2"/>
<keyword evidence="2" id="KW-1185">Reference proteome</keyword>